<dbReference type="PANTHER" id="PTHR45947:SF3">
    <property type="entry name" value="SULFOQUINOVOSYL TRANSFERASE SQD2"/>
    <property type="match status" value="1"/>
</dbReference>
<proteinExistence type="predicted"/>
<evidence type="ECO:0000313" key="3">
    <source>
        <dbReference type="EMBL" id="GLX83938.1"/>
    </source>
</evidence>
<keyword evidence="4" id="KW-1185">Reference proteome</keyword>
<evidence type="ECO:0000259" key="1">
    <source>
        <dbReference type="Pfam" id="PF00534"/>
    </source>
</evidence>
<evidence type="ECO:0000259" key="2">
    <source>
        <dbReference type="Pfam" id="PF13579"/>
    </source>
</evidence>
<dbReference type="Gene3D" id="3.40.50.2000">
    <property type="entry name" value="Glycogen Phosphorylase B"/>
    <property type="match status" value="2"/>
</dbReference>
<dbReference type="InterPro" id="IPR028098">
    <property type="entry name" value="Glyco_trans_4-like_N"/>
</dbReference>
<sequence length="368" mass="41145">MAKPIRVLQVIPQLGAGGISSVVMNWLREINNETVTFDFICFNDGQYREELENLGCSVFLLPTFKSSPIKHVNEVNRIFNENTYDVIHVHNSFKNFVMLGLAKRHNIPVRVCHSHTSGLESTWLAPVFGVIKQITKSFSNQYVACGDKAGKFLFGRDNFIVLNNAIKVEKFLPAEDKKQQYADVLKKYNLPTNKKLILHVGRFSTVKNHQFLLVLANNPLLGKDIHFVCVGDGPLKQDFAASIVESRQSERFSLLPANDDIPQLLGGASAFIMPSLFEGVSVALLEAQAAKLPCYISDTISLEADMGLALVELLPLDSPEDWVQQLNHLQPALLDDQMVKQAFNIKNYSIDAVTEQLIKLYKDGIEVS</sequence>
<reference evidence="3 4" key="1">
    <citation type="submission" date="2023-03" db="EMBL/GenBank/DDBJ databases">
        <title>Thalassotalea loyana LMG 22536T draft genome sequence.</title>
        <authorList>
            <person name="Sawabe T."/>
        </authorList>
    </citation>
    <scope>NUCLEOTIDE SEQUENCE [LARGE SCALE GENOMIC DNA]</scope>
    <source>
        <strain evidence="3 4">LMG 22536</strain>
    </source>
</reference>
<protein>
    <submittedName>
        <fullName evidence="3">Glycosyltransferase EpsF</fullName>
    </submittedName>
</protein>
<dbReference type="Pfam" id="PF00534">
    <property type="entry name" value="Glycos_transf_1"/>
    <property type="match status" value="1"/>
</dbReference>
<feature type="domain" description="Glycosyltransferase subfamily 4-like N-terminal" evidence="2">
    <location>
        <begin position="17"/>
        <end position="128"/>
    </location>
</feature>
<evidence type="ECO:0000313" key="4">
    <source>
        <dbReference type="Proteomes" id="UP001157134"/>
    </source>
</evidence>
<organism evidence="3 4">
    <name type="scientific">Thalassotalea loyana</name>
    <dbReference type="NCBI Taxonomy" id="280483"/>
    <lineage>
        <taxon>Bacteria</taxon>
        <taxon>Pseudomonadati</taxon>
        <taxon>Pseudomonadota</taxon>
        <taxon>Gammaproteobacteria</taxon>
        <taxon>Alteromonadales</taxon>
        <taxon>Colwelliaceae</taxon>
        <taxon>Thalassotalea</taxon>
    </lineage>
</organism>
<dbReference type="InterPro" id="IPR050194">
    <property type="entry name" value="Glycosyltransferase_grp1"/>
</dbReference>
<dbReference type="SUPFAM" id="SSF53756">
    <property type="entry name" value="UDP-Glycosyltransferase/glycogen phosphorylase"/>
    <property type="match status" value="1"/>
</dbReference>
<dbReference type="EMBL" id="BSSV01000001">
    <property type="protein sequence ID" value="GLX83938.1"/>
    <property type="molecule type" value="Genomic_DNA"/>
</dbReference>
<dbReference type="InterPro" id="IPR001296">
    <property type="entry name" value="Glyco_trans_1"/>
</dbReference>
<accession>A0ABQ6H716</accession>
<comment type="caution">
    <text evidence="3">The sequence shown here is derived from an EMBL/GenBank/DDBJ whole genome shotgun (WGS) entry which is preliminary data.</text>
</comment>
<feature type="domain" description="Glycosyl transferase family 1" evidence="1">
    <location>
        <begin position="186"/>
        <end position="300"/>
    </location>
</feature>
<dbReference type="RefSeq" id="WP_284295486.1">
    <property type="nucleotide sequence ID" value="NZ_BSSV01000001.1"/>
</dbReference>
<dbReference type="Pfam" id="PF13579">
    <property type="entry name" value="Glyco_trans_4_4"/>
    <property type="match status" value="1"/>
</dbReference>
<dbReference type="PANTHER" id="PTHR45947">
    <property type="entry name" value="SULFOQUINOVOSYL TRANSFERASE SQD2"/>
    <property type="match status" value="1"/>
</dbReference>
<name>A0ABQ6H716_9GAMM</name>
<gene>
    <name evidence="3" type="primary">epsF_2</name>
    <name evidence="3" type="ORF">tloyanaT_01900</name>
</gene>
<dbReference type="Proteomes" id="UP001157134">
    <property type="component" value="Unassembled WGS sequence"/>
</dbReference>